<reference evidence="2" key="1">
    <citation type="submission" date="2019-12" db="EMBL/GenBank/DDBJ databases">
        <authorList>
            <person name="Cremers G."/>
        </authorList>
    </citation>
    <scope>NUCLEOTIDE SEQUENCE</scope>
    <source>
        <strain evidence="2">Vvax</strain>
    </source>
</reference>
<dbReference type="EC" id="3.2.2.24" evidence="2"/>
<dbReference type="InterPro" id="IPR050792">
    <property type="entry name" value="ADP-ribosylglycohydrolase"/>
</dbReference>
<keyword evidence="2" id="KW-0326">Glycosidase</keyword>
<evidence type="ECO:0000313" key="2">
    <source>
        <dbReference type="EMBL" id="CAA2106845.1"/>
    </source>
</evidence>
<feature type="binding site" evidence="1">
    <location>
        <position position="252"/>
    </location>
    <ligand>
        <name>Mg(2+)</name>
        <dbReference type="ChEBI" id="CHEBI:18420"/>
        <label>1</label>
    </ligand>
</feature>
<dbReference type="AlphaFoldDB" id="A0A679JLC4"/>
<dbReference type="RefSeq" id="WP_339091502.1">
    <property type="nucleotide sequence ID" value="NZ_LR743507.1"/>
</dbReference>
<dbReference type="InterPro" id="IPR036705">
    <property type="entry name" value="Ribosyl_crysJ1_sf"/>
</dbReference>
<dbReference type="Gene3D" id="1.10.4080.10">
    <property type="entry name" value="ADP-ribosylation/Crystallin J1"/>
    <property type="match status" value="1"/>
</dbReference>
<keyword evidence="2" id="KW-0378">Hydrolase</keyword>
<protein>
    <submittedName>
        <fullName evidence="2">ADP-ribosyl-[dinitrogen reductase] glycohydrolase</fullName>
        <ecNumber evidence="2">3.2.2.24</ecNumber>
    </submittedName>
</protein>
<accession>A0A679JLC4</accession>
<dbReference type="InterPro" id="IPR005502">
    <property type="entry name" value="Ribosyl_crysJ1"/>
</dbReference>
<dbReference type="GO" id="GO:0046872">
    <property type="term" value="F:metal ion binding"/>
    <property type="evidence" value="ECO:0007669"/>
    <property type="project" value="UniProtKB-KW"/>
</dbReference>
<gene>
    <name evidence="2" type="primary">draG</name>
    <name evidence="2" type="ORF">VVAX_03941</name>
</gene>
<dbReference type="EMBL" id="LR743507">
    <property type="protein sequence ID" value="CAA2106845.1"/>
    <property type="molecule type" value="Genomic_DNA"/>
</dbReference>
<proteinExistence type="predicted"/>
<comment type="cofactor">
    <cofactor evidence="1">
        <name>Mg(2+)</name>
        <dbReference type="ChEBI" id="CHEBI:18420"/>
    </cofactor>
    <text evidence="1">Binds 2 magnesium ions per subunit.</text>
</comment>
<keyword evidence="1" id="KW-0460">Magnesium</keyword>
<feature type="binding site" evidence="1">
    <location>
        <position position="54"/>
    </location>
    <ligand>
        <name>Mg(2+)</name>
        <dbReference type="ChEBI" id="CHEBI:18420"/>
        <label>1</label>
    </ligand>
</feature>
<feature type="binding site" evidence="1">
    <location>
        <position position="254"/>
    </location>
    <ligand>
        <name>Mg(2+)</name>
        <dbReference type="ChEBI" id="CHEBI:18420"/>
        <label>1</label>
    </ligand>
</feature>
<feature type="binding site" evidence="1">
    <location>
        <position position="255"/>
    </location>
    <ligand>
        <name>Mg(2+)</name>
        <dbReference type="ChEBI" id="CHEBI:18420"/>
        <label>1</label>
    </ligand>
</feature>
<dbReference type="GO" id="GO:0047407">
    <property type="term" value="F:ADP-ribosyl-[dinitrogen reductase] hydrolase activity"/>
    <property type="evidence" value="ECO:0007669"/>
    <property type="project" value="UniProtKB-EC"/>
</dbReference>
<keyword evidence="1" id="KW-0479">Metal-binding</keyword>
<feature type="binding site" evidence="1">
    <location>
        <position position="53"/>
    </location>
    <ligand>
        <name>Mg(2+)</name>
        <dbReference type="ChEBI" id="CHEBI:18420"/>
        <label>1</label>
    </ligand>
</feature>
<feature type="binding site" evidence="1">
    <location>
        <position position="52"/>
    </location>
    <ligand>
        <name>Mg(2+)</name>
        <dbReference type="ChEBI" id="CHEBI:18420"/>
        <label>1</label>
    </ligand>
</feature>
<dbReference type="PANTHER" id="PTHR16222">
    <property type="entry name" value="ADP-RIBOSYLGLYCOHYDROLASE"/>
    <property type="match status" value="1"/>
</dbReference>
<sequence>MNRIDRYRGCLLGLACGDAVGTTVEFSPRGSFAPVTGMHGGGPFGLTAGEWTDDTSMALCLAASLIHCEGFDAVDQMNRYCNWRSVGYMSSTGSCFDIGTTVSGALTRYLASGGPFAGDPHPRTAGNGALMRLAPVPMFYAADAQATWRQAGESTRTTHGALEAIECSQLFALQLRAALHGESKSAILSTAPLAPLSGKVAGLARGDHAAKPLAQIKGSGYCVESLEAALWCFAHTGSFEEAVLAATNLGDDADTTAAICGQLAGAFYGVDGIPQDWRDKLAMHGEIQRMADRLLALAGG</sequence>
<dbReference type="PANTHER" id="PTHR16222:SF12">
    <property type="entry name" value="ADP-RIBOSYLGLYCOHYDROLASE-RELATED"/>
    <property type="match status" value="1"/>
</dbReference>
<evidence type="ECO:0000256" key="1">
    <source>
        <dbReference type="PIRSR" id="PIRSR605502-1"/>
    </source>
</evidence>
<dbReference type="Pfam" id="PF03747">
    <property type="entry name" value="ADP_ribosyl_GH"/>
    <property type="match status" value="1"/>
</dbReference>
<organism evidence="2">
    <name type="scientific">Variovorax paradoxus</name>
    <dbReference type="NCBI Taxonomy" id="34073"/>
    <lineage>
        <taxon>Bacteria</taxon>
        <taxon>Pseudomonadati</taxon>
        <taxon>Pseudomonadota</taxon>
        <taxon>Betaproteobacteria</taxon>
        <taxon>Burkholderiales</taxon>
        <taxon>Comamonadaceae</taxon>
        <taxon>Variovorax</taxon>
    </lineage>
</organism>
<name>A0A679JLC4_VARPD</name>
<dbReference type="SUPFAM" id="SSF101478">
    <property type="entry name" value="ADP-ribosylglycohydrolase"/>
    <property type="match status" value="1"/>
</dbReference>